<name>A0A1H2MMM7_9ACTN</name>
<evidence type="ECO:0000313" key="3">
    <source>
        <dbReference type="Proteomes" id="UP000198825"/>
    </source>
</evidence>
<feature type="transmembrane region" description="Helical" evidence="1">
    <location>
        <begin position="133"/>
        <end position="150"/>
    </location>
</feature>
<dbReference type="Proteomes" id="UP000198825">
    <property type="component" value="Chromosome I"/>
</dbReference>
<evidence type="ECO:0000313" key="2">
    <source>
        <dbReference type="EMBL" id="SDU94238.1"/>
    </source>
</evidence>
<dbReference type="PANTHER" id="PTHR40761:SF1">
    <property type="entry name" value="CONSERVED INTEGRAL MEMBRANE ALANINE VALINE AND LEUCINE RICH PROTEIN-RELATED"/>
    <property type="match status" value="1"/>
</dbReference>
<dbReference type="PANTHER" id="PTHR40761">
    <property type="entry name" value="CONSERVED INTEGRAL MEMBRANE ALANINE VALINE AND LEUCINE RICH PROTEIN-RELATED"/>
    <property type="match status" value="1"/>
</dbReference>
<protein>
    <recommendedName>
        <fullName evidence="4">Magnesium transporter NIPA</fullName>
    </recommendedName>
</protein>
<feature type="transmembrane region" description="Helical" evidence="1">
    <location>
        <begin position="256"/>
        <end position="274"/>
    </location>
</feature>
<dbReference type="NCBIfam" id="NF038012">
    <property type="entry name" value="DMT_1"/>
    <property type="match status" value="1"/>
</dbReference>
<sequence>MLAVVLALGAAAVFGTATALQHRAASGVTHAEVASGRLLARLLRRRSWLLGIALSGVAFALHVAALHEGPLRVVQPIVVTTTVFAVFVRAGLDRSRPDLAEIAWAVVTCAGLTLFVTSASVPVPHHPPGPREAALFVVVAALLATSAFLLSRSTEVRARRGFLLGVAAGILYGLTAGLIKLSTSFPEPGLGAVLGHWPVWLVVPAGLTAFTLSQRAYQATRLSVSVPVLNMMDVLVAVTFGAIVFGDRLFTTPGRLLAEVAGVTMMAVGVWRLVREDERLHAEQHREAVLEAGPTARLAPDRDGS</sequence>
<feature type="transmembrane region" description="Helical" evidence="1">
    <location>
        <begin position="102"/>
        <end position="121"/>
    </location>
</feature>
<dbReference type="OrthoDB" id="3822427at2"/>
<dbReference type="STRING" id="546874.SAMN04488544_2329"/>
<dbReference type="EMBL" id="LT629799">
    <property type="protein sequence ID" value="SDU94238.1"/>
    <property type="molecule type" value="Genomic_DNA"/>
</dbReference>
<dbReference type="RefSeq" id="WP_091074554.1">
    <property type="nucleotide sequence ID" value="NZ_LT629799.1"/>
</dbReference>
<evidence type="ECO:0000256" key="1">
    <source>
        <dbReference type="SAM" id="Phobius"/>
    </source>
</evidence>
<keyword evidence="3" id="KW-1185">Reference proteome</keyword>
<keyword evidence="1" id="KW-1133">Transmembrane helix</keyword>
<evidence type="ECO:0008006" key="4">
    <source>
        <dbReference type="Google" id="ProtNLM"/>
    </source>
</evidence>
<feature type="transmembrane region" description="Helical" evidence="1">
    <location>
        <begin position="162"/>
        <end position="182"/>
    </location>
</feature>
<feature type="transmembrane region" description="Helical" evidence="1">
    <location>
        <begin position="47"/>
        <end position="66"/>
    </location>
</feature>
<feature type="transmembrane region" description="Helical" evidence="1">
    <location>
        <begin position="194"/>
        <end position="212"/>
    </location>
</feature>
<accession>A0A1H2MMM7</accession>
<gene>
    <name evidence="2" type="ORF">SAMN04488544_2329</name>
</gene>
<organism evidence="2 3">
    <name type="scientific">Microlunatus sagamiharensis</name>
    <dbReference type="NCBI Taxonomy" id="546874"/>
    <lineage>
        <taxon>Bacteria</taxon>
        <taxon>Bacillati</taxon>
        <taxon>Actinomycetota</taxon>
        <taxon>Actinomycetes</taxon>
        <taxon>Propionibacteriales</taxon>
        <taxon>Propionibacteriaceae</taxon>
        <taxon>Microlunatus</taxon>
    </lineage>
</organism>
<proteinExistence type="predicted"/>
<keyword evidence="1" id="KW-0472">Membrane</keyword>
<feature type="transmembrane region" description="Helical" evidence="1">
    <location>
        <begin position="224"/>
        <end position="244"/>
    </location>
</feature>
<keyword evidence="1" id="KW-0812">Transmembrane</keyword>
<dbReference type="AlphaFoldDB" id="A0A1H2MMM7"/>
<reference evidence="3" key="1">
    <citation type="submission" date="2016-10" db="EMBL/GenBank/DDBJ databases">
        <authorList>
            <person name="Varghese N."/>
            <person name="Submissions S."/>
        </authorList>
    </citation>
    <scope>NUCLEOTIDE SEQUENCE [LARGE SCALE GENOMIC DNA]</scope>
    <source>
        <strain evidence="3">DSM 21743</strain>
    </source>
</reference>